<evidence type="ECO:0000313" key="7">
    <source>
        <dbReference type="EMBL" id="ABX08677.1"/>
    </source>
</evidence>
<dbReference type="OrthoDB" id="9810775at2"/>
<organism evidence="7 8">
    <name type="scientific">Prochlorococcus marinus (strain MIT 9211)</name>
    <dbReference type="NCBI Taxonomy" id="93059"/>
    <lineage>
        <taxon>Bacteria</taxon>
        <taxon>Bacillati</taxon>
        <taxon>Cyanobacteriota</taxon>
        <taxon>Cyanophyceae</taxon>
        <taxon>Synechococcales</taxon>
        <taxon>Prochlorococcaceae</taxon>
        <taxon>Prochlorococcus</taxon>
    </lineage>
</organism>
<dbReference type="AlphaFoldDB" id="A9BA15"/>
<evidence type="ECO:0000256" key="3">
    <source>
        <dbReference type="ARBA" id="ARBA00023004"/>
    </source>
</evidence>
<protein>
    <submittedName>
        <fullName evidence="7">Predicted Fe-S oxidoreductase</fullName>
    </submittedName>
</protein>
<dbReference type="InterPro" id="IPR024521">
    <property type="entry name" value="ArsS-like_C"/>
</dbReference>
<dbReference type="PANTHER" id="PTHR43728:SF1">
    <property type="entry name" value="FE-S OXIDOREDUCTASE"/>
    <property type="match status" value="1"/>
</dbReference>
<evidence type="ECO:0000259" key="5">
    <source>
        <dbReference type="Pfam" id="PF04055"/>
    </source>
</evidence>
<gene>
    <name evidence="7" type="ordered locus">P9211_07461</name>
</gene>
<dbReference type="NCBIfam" id="TIGR04167">
    <property type="entry name" value="rSAM_SeCys"/>
    <property type="match status" value="1"/>
</dbReference>
<feature type="domain" description="Arsenosugar biosynthesis radical SAM protein ArsS-like C-terminal" evidence="6">
    <location>
        <begin position="174"/>
        <end position="308"/>
    </location>
</feature>
<keyword evidence="3" id="KW-0408">Iron</keyword>
<keyword evidence="1" id="KW-0949">S-adenosyl-L-methionine</keyword>
<dbReference type="InterPro" id="IPR007197">
    <property type="entry name" value="rSAM"/>
</dbReference>
<dbReference type="SUPFAM" id="SSF102114">
    <property type="entry name" value="Radical SAM enzymes"/>
    <property type="match status" value="1"/>
</dbReference>
<dbReference type="SFLD" id="SFLDS00029">
    <property type="entry name" value="Radical_SAM"/>
    <property type="match status" value="1"/>
</dbReference>
<proteinExistence type="predicted"/>
<dbReference type="EMBL" id="CP000878">
    <property type="protein sequence ID" value="ABX08677.1"/>
    <property type="molecule type" value="Genomic_DNA"/>
</dbReference>
<keyword evidence="2" id="KW-0479">Metal-binding</keyword>
<evidence type="ECO:0000256" key="2">
    <source>
        <dbReference type="ARBA" id="ARBA00022723"/>
    </source>
</evidence>
<dbReference type="GO" id="GO:0046872">
    <property type="term" value="F:metal ion binding"/>
    <property type="evidence" value="ECO:0007669"/>
    <property type="project" value="UniProtKB-KW"/>
</dbReference>
<dbReference type="RefSeq" id="WP_012195299.1">
    <property type="nucleotide sequence ID" value="NC_009976.1"/>
</dbReference>
<dbReference type="GO" id="GO:0003824">
    <property type="term" value="F:catalytic activity"/>
    <property type="evidence" value="ECO:0007669"/>
    <property type="project" value="InterPro"/>
</dbReference>
<evidence type="ECO:0000256" key="1">
    <source>
        <dbReference type="ARBA" id="ARBA00022691"/>
    </source>
</evidence>
<keyword evidence="4" id="KW-0411">Iron-sulfur</keyword>
<dbReference type="eggNOG" id="COG0535">
    <property type="taxonomic scope" value="Bacteria"/>
</dbReference>
<dbReference type="Pfam" id="PF12345">
    <property type="entry name" value="DUF3641"/>
    <property type="match status" value="1"/>
</dbReference>
<feature type="domain" description="Radical SAM core" evidence="5">
    <location>
        <begin position="18"/>
        <end position="151"/>
    </location>
</feature>
<reference evidence="7 8" key="1">
    <citation type="journal article" date="2007" name="PLoS Genet.">
        <title>Patterns and implications of gene gain and loss in the evolution of Prochlorococcus.</title>
        <authorList>
            <person name="Kettler G.C."/>
            <person name="Martiny A.C."/>
            <person name="Huang K."/>
            <person name="Zucker J."/>
            <person name="Coleman M.L."/>
            <person name="Rodrigue S."/>
            <person name="Chen F."/>
            <person name="Lapidus A."/>
            <person name="Ferriera S."/>
            <person name="Johnson J."/>
            <person name="Steglich C."/>
            <person name="Church G.M."/>
            <person name="Richardson P."/>
            <person name="Chisholm S.W."/>
        </authorList>
    </citation>
    <scope>NUCLEOTIDE SEQUENCE [LARGE SCALE GENOMIC DNA]</scope>
    <source>
        <strain evidence="8">MIT 9211</strain>
    </source>
</reference>
<evidence type="ECO:0000313" key="8">
    <source>
        <dbReference type="Proteomes" id="UP000000788"/>
    </source>
</evidence>
<dbReference type="Pfam" id="PF04055">
    <property type="entry name" value="Radical_SAM"/>
    <property type="match status" value="1"/>
</dbReference>
<evidence type="ECO:0000256" key="4">
    <source>
        <dbReference type="ARBA" id="ARBA00023014"/>
    </source>
</evidence>
<dbReference type="KEGG" id="pmj:P9211_07461"/>
<dbReference type="InterPro" id="IPR026351">
    <property type="entry name" value="rSAM_ArsS-like"/>
</dbReference>
<dbReference type="HOGENOM" id="CLU_050695_0_0_3"/>
<dbReference type="InterPro" id="IPR058240">
    <property type="entry name" value="rSAM_sf"/>
</dbReference>
<name>A9BA15_PROM4</name>
<dbReference type="GO" id="GO:0051536">
    <property type="term" value="F:iron-sulfur cluster binding"/>
    <property type="evidence" value="ECO:0007669"/>
    <property type="project" value="UniProtKB-KW"/>
</dbReference>
<evidence type="ECO:0000259" key="6">
    <source>
        <dbReference type="Pfam" id="PF12345"/>
    </source>
</evidence>
<dbReference type="CDD" id="cd01335">
    <property type="entry name" value="Radical_SAM"/>
    <property type="match status" value="1"/>
</dbReference>
<dbReference type="PANTHER" id="PTHR43728">
    <property type="entry name" value="SLR0304 PROTEIN"/>
    <property type="match status" value="1"/>
</dbReference>
<dbReference type="InterPro" id="IPR013785">
    <property type="entry name" value="Aldolase_TIM"/>
</dbReference>
<accession>A9BA15</accession>
<dbReference type="Proteomes" id="UP000000788">
    <property type="component" value="Chromosome"/>
</dbReference>
<sequence length="311" mass="35127">MASSFPRVFKKRPSILQVNLGYKCNQACNHCHVDASPSRTEMMSKDNIELIPKALESLNISCLDITGGAPELHPDFKYLIRKSRKLGVDIIDRCNLTILQETGYEDLSKFLALYKVKIVASLPCYEEENVDSQRGIGVFQRSIASLVELNKLGYGQEQSDLILDLVYNPLGAQLPPSQKLLEQKYRKELLERYGIRFNNLFVITNMPIKRFANQLRVKNELSDYKELLKKSFNPKTLDSIMCLETISVDWEGNIYDCDFNQQIGINDTHEIKSLKKLLSNKKTLEGDLITVDDHCFGCTAGSGSSCGGELT</sequence>
<dbReference type="STRING" id="93059.P9211_07461"/>
<dbReference type="Gene3D" id="3.20.20.70">
    <property type="entry name" value="Aldolase class I"/>
    <property type="match status" value="1"/>
</dbReference>
<keyword evidence="8" id="KW-1185">Reference proteome</keyword>